<accession>A0AAD6C512</accession>
<evidence type="ECO:0000313" key="3">
    <source>
        <dbReference type="Proteomes" id="UP001213681"/>
    </source>
</evidence>
<feature type="region of interest" description="Disordered" evidence="1">
    <location>
        <begin position="1"/>
        <end position="65"/>
    </location>
</feature>
<organism evidence="2 3">
    <name type="scientific">Penicillium daleae</name>
    <dbReference type="NCBI Taxonomy" id="63821"/>
    <lineage>
        <taxon>Eukaryota</taxon>
        <taxon>Fungi</taxon>
        <taxon>Dikarya</taxon>
        <taxon>Ascomycota</taxon>
        <taxon>Pezizomycotina</taxon>
        <taxon>Eurotiomycetes</taxon>
        <taxon>Eurotiomycetidae</taxon>
        <taxon>Eurotiales</taxon>
        <taxon>Aspergillaceae</taxon>
        <taxon>Penicillium</taxon>
    </lineage>
</organism>
<dbReference type="AlphaFoldDB" id="A0AAD6C512"/>
<protein>
    <submittedName>
        <fullName evidence="2">Uncharacterized protein</fullName>
    </submittedName>
</protein>
<dbReference type="EMBL" id="JAPVEA010000006">
    <property type="protein sequence ID" value="KAJ5450139.1"/>
    <property type="molecule type" value="Genomic_DNA"/>
</dbReference>
<sequence length="65" mass="7072">MELCRLRTSAQPPQPQPFPNSDAERETLRRAVPEADPLASLYSVLRTGESGLSPEQAPQPDKLGA</sequence>
<feature type="compositionally biased region" description="Basic and acidic residues" evidence="1">
    <location>
        <begin position="22"/>
        <end position="33"/>
    </location>
</feature>
<dbReference type="GeneID" id="81600213"/>
<dbReference type="Proteomes" id="UP001213681">
    <property type="component" value="Unassembled WGS sequence"/>
</dbReference>
<comment type="caution">
    <text evidence="2">The sequence shown here is derived from an EMBL/GenBank/DDBJ whole genome shotgun (WGS) entry which is preliminary data.</text>
</comment>
<dbReference type="RefSeq" id="XP_056765674.1">
    <property type="nucleotide sequence ID" value="XM_056909970.1"/>
</dbReference>
<proteinExistence type="predicted"/>
<reference evidence="2" key="2">
    <citation type="journal article" date="2023" name="IMA Fungus">
        <title>Comparative genomic study of the Penicillium genus elucidates a diverse pangenome and 15 lateral gene transfer events.</title>
        <authorList>
            <person name="Petersen C."/>
            <person name="Sorensen T."/>
            <person name="Nielsen M.R."/>
            <person name="Sondergaard T.E."/>
            <person name="Sorensen J.L."/>
            <person name="Fitzpatrick D.A."/>
            <person name="Frisvad J.C."/>
            <person name="Nielsen K.L."/>
        </authorList>
    </citation>
    <scope>NUCLEOTIDE SEQUENCE</scope>
    <source>
        <strain evidence="2">IBT 16125</strain>
    </source>
</reference>
<name>A0AAD6C512_9EURO</name>
<keyword evidence="3" id="KW-1185">Reference proteome</keyword>
<gene>
    <name evidence="2" type="ORF">N7458_006588</name>
</gene>
<evidence type="ECO:0000256" key="1">
    <source>
        <dbReference type="SAM" id="MobiDB-lite"/>
    </source>
</evidence>
<reference evidence="2" key="1">
    <citation type="submission" date="2022-12" db="EMBL/GenBank/DDBJ databases">
        <authorList>
            <person name="Petersen C."/>
        </authorList>
    </citation>
    <scope>NUCLEOTIDE SEQUENCE</scope>
    <source>
        <strain evidence="2">IBT 16125</strain>
    </source>
</reference>
<evidence type="ECO:0000313" key="2">
    <source>
        <dbReference type="EMBL" id="KAJ5450139.1"/>
    </source>
</evidence>